<comment type="similarity">
    <text evidence="5">Belongs to the TatC family.</text>
</comment>
<dbReference type="PANTHER" id="PTHR30371">
    <property type="entry name" value="SEC-INDEPENDENT PROTEIN TRANSLOCASE PROTEIN TATC"/>
    <property type="match status" value="1"/>
</dbReference>
<protein>
    <recommendedName>
        <fullName evidence="5">Sec-independent protein translocase protein TatC</fullName>
    </recommendedName>
</protein>
<accession>A0A0G0LRK8</accession>
<evidence type="ECO:0000256" key="4">
    <source>
        <dbReference type="ARBA" id="ARBA00023136"/>
    </source>
</evidence>
<keyword evidence="5" id="KW-0813">Transport</keyword>
<keyword evidence="2 5" id="KW-0812">Transmembrane</keyword>
<feature type="transmembrane region" description="Helical" evidence="5">
    <location>
        <begin position="24"/>
        <end position="42"/>
    </location>
</feature>
<evidence type="ECO:0000256" key="3">
    <source>
        <dbReference type="ARBA" id="ARBA00022989"/>
    </source>
</evidence>
<feature type="transmembrane region" description="Helical" evidence="5">
    <location>
        <begin position="75"/>
        <end position="96"/>
    </location>
</feature>
<keyword evidence="5" id="KW-1003">Cell membrane</keyword>
<dbReference type="GO" id="GO:0065002">
    <property type="term" value="P:intracellular protein transmembrane transport"/>
    <property type="evidence" value="ECO:0007669"/>
    <property type="project" value="TreeGrafter"/>
</dbReference>
<evidence type="ECO:0000256" key="2">
    <source>
        <dbReference type="ARBA" id="ARBA00022692"/>
    </source>
</evidence>
<dbReference type="GO" id="GO:0009977">
    <property type="term" value="F:proton motive force dependent protein transmembrane transporter activity"/>
    <property type="evidence" value="ECO:0007669"/>
    <property type="project" value="TreeGrafter"/>
</dbReference>
<dbReference type="Pfam" id="PF00902">
    <property type="entry name" value="TatC"/>
    <property type="match status" value="1"/>
</dbReference>
<dbReference type="STRING" id="1618573.UT19_C0001G0090"/>
<keyword evidence="5" id="KW-0653">Protein transport</keyword>
<dbReference type="AlphaFoldDB" id="A0A0G0LRK8"/>
<dbReference type="InterPro" id="IPR002033">
    <property type="entry name" value="TatC"/>
</dbReference>
<keyword evidence="5" id="KW-0811">Translocation</keyword>
<feature type="transmembrane region" description="Helical" evidence="5">
    <location>
        <begin position="217"/>
        <end position="238"/>
    </location>
</feature>
<dbReference type="HAMAP" id="MF_00902">
    <property type="entry name" value="TatC"/>
    <property type="match status" value="1"/>
</dbReference>
<reference evidence="6 7" key="1">
    <citation type="journal article" date="2015" name="Nature">
        <title>rRNA introns, odd ribosomes, and small enigmatic genomes across a large radiation of phyla.</title>
        <authorList>
            <person name="Brown C.T."/>
            <person name="Hug L.A."/>
            <person name="Thomas B.C."/>
            <person name="Sharon I."/>
            <person name="Castelle C.J."/>
            <person name="Singh A."/>
            <person name="Wilkins M.J."/>
            <person name="Williams K.H."/>
            <person name="Banfield J.F."/>
        </authorList>
    </citation>
    <scope>NUCLEOTIDE SEQUENCE [LARGE SCALE GENOMIC DNA]</scope>
</reference>
<dbReference type="EMBL" id="LBVW01000001">
    <property type="protein sequence ID" value="KKQ94553.1"/>
    <property type="molecule type" value="Genomic_DNA"/>
</dbReference>
<dbReference type="PANTHER" id="PTHR30371:SF0">
    <property type="entry name" value="SEC-INDEPENDENT PROTEIN TRANSLOCASE PROTEIN TATC, CHLOROPLASTIC-RELATED"/>
    <property type="match status" value="1"/>
</dbReference>
<sequence length="243" mass="27548">MPAATHDTTTDKYFPYLLEIRKRLLFVVSLFIISSIVGFIFYEKIISIILNFFSLNGINIVFTSPFQFFTLAINSGLIIGVFVTLPVLIYQLLSFLKPALEPKEYRKIVATLPLAILLFAGGFIYGITMMKYVLQIFYKTSIKLQIGNVLDVENLLSKTLTTGLLMGAAFLFPIVMTVLMQLGLVKYKFFIKQRSIAYIIASLFVIFLPPPDIISDIILVSPLVILFELTLILNRVFLKTHKL</sequence>
<dbReference type="Proteomes" id="UP000034932">
    <property type="component" value="Unassembled WGS sequence"/>
</dbReference>
<dbReference type="GO" id="GO:0033281">
    <property type="term" value="C:TAT protein transport complex"/>
    <property type="evidence" value="ECO:0007669"/>
    <property type="project" value="UniProtKB-UniRule"/>
</dbReference>
<feature type="transmembrane region" description="Helical" evidence="5">
    <location>
        <begin position="195"/>
        <end position="211"/>
    </location>
</feature>
<evidence type="ECO:0000313" key="7">
    <source>
        <dbReference type="Proteomes" id="UP000034932"/>
    </source>
</evidence>
<dbReference type="PRINTS" id="PR01840">
    <property type="entry name" value="TATCFAMILY"/>
</dbReference>
<gene>
    <name evidence="5" type="primary">tatC</name>
    <name evidence="6" type="ORF">UT19_C0001G0090</name>
</gene>
<name>A0A0G0LRK8_9BACT</name>
<evidence type="ECO:0000313" key="6">
    <source>
        <dbReference type="EMBL" id="KKQ94553.1"/>
    </source>
</evidence>
<feature type="transmembrane region" description="Helical" evidence="5">
    <location>
        <begin position="108"/>
        <end position="128"/>
    </location>
</feature>
<proteinExistence type="inferred from homology"/>
<comment type="caution">
    <text evidence="6">The sequence shown here is derived from an EMBL/GenBank/DDBJ whole genome shotgun (WGS) entry which is preliminary data.</text>
</comment>
<dbReference type="GO" id="GO:0043953">
    <property type="term" value="P:protein transport by the Tat complex"/>
    <property type="evidence" value="ECO:0007669"/>
    <property type="project" value="UniProtKB-UniRule"/>
</dbReference>
<comment type="subunit">
    <text evidence="5">Forms a complex with TatA.</text>
</comment>
<feature type="transmembrane region" description="Helical" evidence="5">
    <location>
        <begin position="49"/>
        <end position="69"/>
    </location>
</feature>
<comment type="function">
    <text evidence="5">Part of the twin-arginine translocation (Tat) system that transports large folded proteins containing a characteristic twin-arginine motif in their signal peptide across membranes.</text>
</comment>
<evidence type="ECO:0000256" key="1">
    <source>
        <dbReference type="ARBA" id="ARBA00004141"/>
    </source>
</evidence>
<organism evidence="6 7">
    <name type="scientific">Candidatus Woesebacteria bacterium GW2011_GWB1_39_10b</name>
    <dbReference type="NCBI Taxonomy" id="1618573"/>
    <lineage>
        <taxon>Bacteria</taxon>
        <taxon>Candidatus Woeseibacteriota</taxon>
    </lineage>
</organism>
<keyword evidence="4 5" id="KW-0472">Membrane</keyword>
<evidence type="ECO:0000256" key="5">
    <source>
        <dbReference type="HAMAP-Rule" id="MF_00902"/>
    </source>
</evidence>
<comment type="subcellular location">
    <subcellularLocation>
        <location evidence="5">Cell membrane</location>
        <topology evidence="5">Multi-pass membrane protein</topology>
    </subcellularLocation>
    <subcellularLocation>
        <location evidence="1">Membrane</location>
        <topology evidence="1">Multi-pass membrane protein</topology>
    </subcellularLocation>
</comment>
<keyword evidence="3 5" id="KW-1133">Transmembrane helix</keyword>
<feature type="transmembrane region" description="Helical" evidence="5">
    <location>
        <begin position="164"/>
        <end position="183"/>
    </location>
</feature>